<comment type="caution">
    <text evidence="7">The sequence shown here is derived from an EMBL/GenBank/DDBJ whole genome shotgun (WGS) entry which is preliminary data.</text>
</comment>
<organism evidence="7 8">
    <name type="scientific">Lysobacter defluvii IMMIB APB-9 = DSM 18482</name>
    <dbReference type="NCBI Taxonomy" id="1385515"/>
    <lineage>
        <taxon>Bacteria</taxon>
        <taxon>Pseudomonadati</taxon>
        <taxon>Pseudomonadota</taxon>
        <taxon>Gammaproteobacteria</taxon>
        <taxon>Lysobacterales</taxon>
        <taxon>Lysobacteraceae</taxon>
        <taxon>Novilysobacter</taxon>
    </lineage>
</organism>
<keyword evidence="5" id="KW-0808">Transferase</keyword>
<keyword evidence="2 5" id="KW-0547">Nucleotide-binding</keyword>
<dbReference type="GO" id="GO:0005524">
    <property type="term" value="F:ATP binding"/>
    <property type="evidence" value="ECO:0007669"/>
    <property type="project" value="UniProtKB-UniRule"/>
</dbReference>
<comment type="catalytic activity">
    <reaction evidence="5">
        <text>3'-dephospho-CoA + ATP = ADP + CoA + H(+)</text>
        <dbReference type="Rhea" id="RHEA:18245"/>
        <dbReference type="ChEBI" id="CHEBI:15378"/>
        <dbReference type="ChEBI" id="CHEBI:30616"/>
        <dbReference type="ChEBI" id="CHEBI:57287"/>
        <dbReference type="ChEBI" id="CHEBI:57328"/>
        <dbReference type="ChEBI" id="CHEBI:456216"/>
        <dbReference type="EC" id="2.7.1.24"/>
    </reaction>
</comment>
<dbReference type="InterPro" id="IPR001977">
    <property type="entry name" value="Depp_CoAkinase"/>
</dbReference>
<evidence type="ECO:0000313" key="8">
    <source>
        <dbReference type="Proteomes" id="UP000030003"/>
    </source>
</evidence>
<feature type="binding site" evidence="5">
    <location>
        <begin position="12"/>
        <end position="17"/>
    </location>
    <ligand>
        <name>ATP</name>
        <dbReference type="ChEBI" id="CHEBI:30616"/>
    </ligand>
</feature>
<protein>
    <recommendedName>
        <fullName evidence="5 6">Dephospho-CoA kinase</fullName>
        <ecNumber evidence="5 6">2.7.1.24</ecNumber>
    </recommendedName>
    <alternativeName>
        <fullName evidence="5">Dephosphocoenzyme A kinase</fullName>
    </alternativeName>
</protein>
<keyword evidence="5" id="KW-0963">Cytoplasm</keyword>
<accession>A0A0A0M7F9</accession>
<dbReference type="AlphaFoldDB" id="A0A0A0M7F9"/>
<dbReference type="EC" id="2.7.1.24" evidence="5 6"/>
<evidence type="ECO:0000256" key="1">
    <source>
        <dbReference type="ARBA" id="ARBA00009018"/>
    </source>
</evidence>
<dbReference type="OrthoDB" id="9812943at2"/>
<dbReference type="Proteomes" id="UP000030003">
    <property type="component" value="Unassembled WGS sequence"/>
</dbReference>
<keyword evidence="5 7" id="KW-0418">Kinase</keyword>
<dbReference type="NCBIfam" id="TIGR00152">
    <property type="entry name" value="dephospho-CoA kinase"/>
    <property type="match status" value="1"/>
</dbReference>
<name>A0A0A0M7F9_9GAMM</name>
<comment type="pathway">
    <text evidence="5">Cofactor biosynthesis; coenzyme A biosynthesis; CoA from (R)-pantothenate: step 5/5.</text>
</comment>
<dbReference type="SUPFAM" id="SSF52540">
    <property type="entry name" value="P-loop containing nucleoside triphosphate hydrolases"/>
    <property type="match status" value="1"/>
</dbReference>
<dbReference type="Gene3D" id="3.40.50.300">
    <property type="entry name" value="P-loop containing nucleotide triphosphate hydrolases"/>
    <property type="match status" value="1"/>
</dbReference>
<gene>
    <name evidence="5" type="primary">coaE</name>
    <name evidence="7" type="ORF">N791_04325</name>
</gene>
<dbReference type="HAMAP" id="MF_00376">
    <property type="entry name" value="Dephospho_CoA_kinase"/>
    <property type="match status" value="1"/>
</dbReference>
<dbReference type="GO" id="GO:0005737">
    <property type="term" value="C:cytoplasm"/>
    <property type="evidence" value="ECO:0007669"/>
    <property type="project" value="UniProtKB-SubCell"/>
</dbReference>
<dbReference type="CDD" id="cd02022">
    <property type="entry name" value="DPCK"/>
    <property type="match status" value="1"/>
</dbReference>
<dbReference type="EMBL" id="AVBH01000119">
    <property type="protein sequence ID" value="KGO98169.1"/>
    <property type="molecule type" value="Genomic_DNA"/>
</dbReference>
<evidence type="ECO:0000256" key="6">
    <source>
        <dbReference type="NCBIfam" id="TIGR00152"/>
    </source>
</evidence>
<sequence length="216" mass="22635">MRYTVALTGGVASGKSTVARLFKDLGIYVADADIASREVIAPGSAGLAEVVAAFGSGVLDQSGALDRAAMRKRVFGDPAARRQLESIIHPRVRTWLQDAAATAPGPYVLVDIPLLAEGGGRTAYPWLDRILVVDVPVEVQRSRVMQRDGVDAALADSMIAAQATRDDRLAIADDVLVNDGAIEALTPHVEALDRLYRTLAASAAGLPSPLPLAGEG</sequence>
<evidence type="ECO:0000256" key="2">
    <source>
        <dbReference type="ARBA" id="ARBA00022741"/>
    </source>
</evidence>
<evidence type="ECO:0000256" key="3">
    <source>
        <dbReference type="ARBA" id="ARBA00022840"/>
    </source>
</evidence>
<dbReference type="GO" id="GO:0004140">
    <property type="term" value="F:dephospho-CoA kinase activity"/>
    <property type="evidence" value="ECO:0007669"/>
    <property type="project" value="UniProtKB-UniRule"/>
</dbReference>
<keyword evidence="4 5" id="KW-0173">Coenzyme A biosynthesis</keyword>
<keyword evidence="8" id="KW-1185">Reference proteome</keyword>
<comment type="function">
    <text evidence="5">Catalyzes the phosphorylation of the 3'-hydroxyl group of dephosphocoenzyme A to form coenzyme A.</text>
</comment>
<dbReference type="GO" id="GO:0015937">
    <property type="term" value="P:coenzyme A biosynthetic process"/>
    <property type="evidence" value="ECO:0007669"/>
    <property type="project" value="UniProtKB-UniRule"/>
</dbReference>
<evidence type="ECO:0000313" key="7">
    <source>
        <dbReference type="EMBL" id="KGO98169.1"/>
    </source>
</evidence>
<keyword evidence="3 5" id="KW-0067">ATP-binding</keyword>
<dbReference type="PANTHER" id="PTHR10695">
    <property type="entry name" value="DEPHOSPHO-COA KINASE-RELATED"/>
    <property type="match status" value="1"/>
</dbReference>
<proteinExistence type="inferred from homology"/>
<dbReference type="UniPathway" id="UPA00241">
    <property type="reaction ID" value="UER00356"/>
</dbReference>
<comment type="similarity">
    <text evidence="1 5">Belongs to the CoaE family.</text>
</comment>
<dbReference type="Pfam" id="PF01121">
    <property type="entry name" value="CoaE"/>
    <property type="match status" value="1"/>
</dbReference>
<dbReference type="eggNOG" id="COG0237">
    <property type="taxonomic scope" value="Bacteria"/>
</dbReference>
<dbReference type="STRING" id="1385515.GCA_000423325_01972"/>
<dbReference type="InterPro" id="IPR027417">
    <property type="entry name" value="P-loop_NTPase"/>
</dbReference>
<dbReference type="PANTHER" id="PTHR10695:SF46">
    <property type="entry name" value="BIFUNCTIONAL COENZYME A SYNTHASE-RELATED"/>
    <property type="match status" value="1"/>
</dbReference>
<comment type="subcellular location">
    <subcellularLocation>
        <location evidence="5">Cytoplasm</location>
    </subcellularLocation>
</comment>
<evidence type="ECO:0000256" key="5">
    <source>
        <dbReference type="HAMAP-Rule" id="MF_00376"/>
    </source>
</evidence>
<dbReference type="RefSeq" id="WP_052106835.1">
    <property type="nucleotide sequence ID" value="NZ_AVBH01000119.1"/>
</dbReference>
<dbReference type="PROSITE" id="PS51219">
    <property type="entry name" value="DPCK"/>
    <property type="match status" value="1"/>
</dbReference>
<reference evidence="7 8" key="1">
    <citation type="submission" date="2013-08" db="EMBL/GenBank/DDBJ databases">
        <title>Genomic analysis of Lysobacter defluvii.</title>
        <authorList>
            <person name="Wang Q."/>
            <person name="Wang G."/>
        </authorList>
    </citation>
    <scope>NUCLEOTIDE SEQUENCE [LARGE SCALE GENOMIC DNA]</scope>
    <source>
        <strain evidence="7 8">IMMIB APB-9</strain>
    </source>
</reference>
<evidence type="ECO:0000256" key="4">
    <source>
        <dbReference type="ARBA" id="ARBA00022993"/>
    </source>
</evidence>